<keyword evidence="4" id="KW-1185">Reference proteome</keyword>
<protein>
    <submittedName>
        <fullName evidence="3">VWA domain-containing protein</fullName>
    </submittedName>
</protein>
<reference evidence="3 4" key="1">
    <citation type="submission" date="2022-11" db="EMBL/GenBank/DDBJ databases">
        <title>Anaerobic phenanthrene biodegradation by a DNRA strain PheN6.</title>
        <authorList>
            <person name="Zhang Z."/>
        </authorList>
    </citation>
    <scope>NUCLEOTIDE SEQUENCE [LARGE SCALE GENOMIC DNA]</scope>
    <source>
        <strain evidence="3 4">PheN6</strain>
    </source>
</reference>
<dbReference type="InterPro" id="IPR002035">
    <property type="entry name" value="VWF_A"/>
</dbReference>
<comment type="caution">
    <text evidence="3">The sequence shown here is derived from an EMBL/GenBank/DDBJ whole genome shotgun (WGS) entry which is preliminary data.</text>
</comment>
<gene>
    <name evidence="3" type="ORF">OO014_11250</name>
</gene>
<feature type="domain" description="VWFA" evidence="2">
    <location>
        <begin position="101"/>
        <end position="286"/>
    </location>
</feature>
<dbReference type="Proteomes" id="UP001150259">
    <property type="component" value="Unassembled WGS sequence"/>
</dbReference>
<dbReference type="RefSeq" id="WP_272462412.1">
    <property type="nucleotide sequence ID" value="NZ_JAPFQL010000044.1"/>
</dbReference>
<evidence type="ECO:0000256" key="1">
    <source>
        <dbReference type="SAM" id="Phobius"/>
    </source>
</evidence>
<sequence length="329" mass="35422">MELRYPGLLLVVGGVVLALLTLLALSAVRRRRPRRAGPADAAVANSGLLTALPEYRRALRHHRVRLLLFSLSAVLLGGGALVGAARPVAVDIERPSTRNRDIVLCLDVSGSMAPYDAELVRTFSRLATQFEGERIGLLIFNSSAVTVFPLTDDYEFIRDELHIALRSLSGDREFEYFFAGTFNGAGTSLIGDGLASCVSAFDRVDTSRARSVVFATDNHVAGEPIMDLEEATEMAVARRVRVYGLNPEEWGQDEQSITMRDLVCSTAGDYYVMSDPAAVDGIVAAVTAQEATTIESAPRRLVGDSPALAIAFAGLGLAGLITAGRRWRP</sequence>
<dbReference type="Pfam" id="PF00092">
    <property type="entry name" value="VWA"/>
    <property type="match status" value="1"/>
</dbReference>
<keyword evidence="1" id="KW-0472">Membrane</keyword>
<dbReference type="EMBL" id="JAPFQL010000044">
    <property type="protein sequence ID" value="MDC5697837.1"/>
    <property type="molecule type" value="Genomic_DNA"/>
</dbReference>
<feature type="transmembrane region" description="Helical" evidence="1">
    <location>
        <begin position="6"/>
        <end position="25"/>
    </location>
</feature>
<accession>A0ABT5GI20</accession>
<evidence type="ECO:0000313" key="4">
    <source>
        <dbReference type="Proteomes" id="UP001150259"/>
    </source>
</evidence>
<organism evidence="3 4">
    <name type="scientific">Intrasporangium calvum</name>
    <dbReference type="NCBI Taxonomy" id="53358"/>
    <lineage>
        <taxon>Bacteria</taxon>
        <taxon>Bacillati</taxon>
        <taxon>Actinomycetota</taxon>
        <taxon>Actinomycetes</taxon>
        <taxon>Micrococcales</taxon>
        <taxon>Intrasporangiaceae</taxon>
        <taxon>Intrasporangium</taxon>
    </lineage>
</organism>
<dbReference type="InterPro" id="IPR036465">
    <property type="entry name" value="vWFA_dom_sf"/>
</dbReference>
<dbReference type="SMART" id="SM00327">
    <property type="entry name" value="VWA"/>
    <property type="match status" value="1"/>
</dbReference>
<keyword evidence="1" id="KW-1133">Transmembrane helix</keyword>
<dbReference type="Gene3D" id="3.40.50.410">
    <property type="entry name" value="von Willebrand factor, type A domain"/>
    <property type="match status" value="1"/>
</dbReference>
<feature type="transmembrane region" description="Helical" evidence="1">
    <location>
        <begin position="66"/>
        <end position="85"/>
    </location>
</feature>
<evidence type="ECO:0000313" key="3">
    <source>
        <dbReference type="EMBL" id="MDC5697837.1"/>
    </source>
</evidence>
<dbReference type="SUPFAM" id="SSF53300">
    <property type="entry name" value="vWA-like"/>
    <property type="match status" value="1"/>
</dbReference>
<proteinExistence type="predicted"/>
<evidence type="ECO:0000259" key="2">
    <source>
        <dbReference type="PROSITE" id="PS50234"/>
    </source>
</evidence>
<keyword evidence="1" id="KW-0812">Transmembrane</keyword>
<dbReference type="PROSITE" id="PS50234">
    <property type="entry name" value="VWFA"/>
    <property type="match status" value="1"/>
</dbReference>
<name>A0ABT5GI20_9MICO</name>